<gene>
    <name evidence="3" type="ORF">KL86DYS2_13145</name>
</gene>
<feature type="domain" description="Phage terminase large subunit N-terminal" evidence="1">
    <location>
        <begin position="19"/>
        <end position="198"/>
    </location>
</feature>
<dbReference type="AlphaFoldDB" id="A0A212K6Q5"/>
<protein>
    <submittedName>
        <fullName evidence="3">PBSX family phage terminase, large subunit</fullName>
    </submittedName>
</protein>
<name>A0A212K6Q5_9BACT</name>
<dbReference type="RefSeq" id="WP_296951618.1">
    <property type="nucleotide sequence ID" value="NZ_LT599021.1"/>
</dbReference>
<proteinExistence type="predicted"/>
<dbReference type="InterPro" id="IPR035412">
    <property type="entry name" value="Terminase_L_N"/>
</dbReference>
<dbReference type="Pfam" id="PF04466">
    <property type="entry name" value="Terminase_3"/>
    <property type="match status" value="1"/>
</dbReference>
<sequence>MNTTTVFDKNLKAYNYPYRYIVNKGSTRSSKTYSLLQLLFFIAEYSDKPRVISIVSESMPHLKKGCIRDFKEILQKENKWNARQWNATDKIYRINNCIIEFFSADNPSKVHGPSRNILYINECINIEYEVFRQLAIRTTDTIFLDCNPCFEFWLDQKVLLNDDAILIHSTYKDNEYLTEAQVKEIESNRSDKNWWQVYGEGLTGSLKGSIMTNWEIVKEMPHTYKNRWIGIDFGFTNDPTAIVDMRLSEGELWIDELLYDKGYDNMMISNALRSYGIAHDIPIVADSAEPKSISEIRSQGWRVEPAQKGKDSIVTGISILNRYRKRITQRSTNIINEYRNYRWQTDINGEATNRPIDRYNHSIDAQRYVCLNKLMERGSELSYSIIKGRR</sequence>
<reference evidence="3" key="1">
    <citation type="submission" date="2016-04" db="EMBL/GenBank/DDBJ databases">
        <authorList>
            <person name="Evans L.H."/>
            <person name="Alamgir A."/>
            <person name="Owens N."/>
            <person name="Weber N.D."/>
            <person name="Virtaneva K."/>
            <person name="Barbian K."/>
            <person name="Babar A."/>
            <person name="Rosenke K."/>
        </authorList>
    </citation>
    <scope>NUCLEOTIDE SEQUENCE</scope>
    <source>
        <strain evidence="3">86-2</strain>
    </source>
</reference>
<evidence type="ECO:0000259" key="2">
    <source>
        <dbReference type="Pfam" id="PF17288"/>
    </source>
</evidence>
<accession>A0A212K6Q5</accession>
<evidence type="ECO:0000259" key="1">
    <source>
        <dbReference type="Pfam" id="PF04466"/>
    </source>
</evidence>
<dbReference type="InterPro" id="IPR035413">
    <property type="entry name" value="Terminase_L_C"/>
</dbReference>
<organism evidence="3">
    <name type="scientific">uncultured Dysgonomonas sp</name>
    <dbReference type="NCBI Taxonomy" id="206096"/>
    <lineage>
        <taxon>Bacteria</taxon>
        <taxon>Pseudomonadati</taxon>
        <taxon>Bacteroidota</taxon>
        <taxon>Bacteroidia</taxon>
        <taxon>Bacteroidales</taxon>
        <taxon>Dysgonomonadaceae</taxon>
        <taxon>Dysgonomonas</taxon>
        <taxon>environmental samples</taxon>
    </lineage>
</organism>
<dbReference type="Gene3D" id="3.30.420.280">
    <property type="match status" value="1"/>
</dbReference>
<feature type="domain" description="Phage terminase large subunit C-terminal" evidence="2">
    <location>
        <begin position="232"/>
        <end position="368"/>
    </location>
</feature>
<dbReference type="PANTHER" id="PTHR39184">
    <property type="match status" value="1"/>
</dbReference>
<dbReference type="EMBL" id="FLUL01000001">
    <property type="protein sequence ID" value="SBW07332.1"/>
    <property type="molecule type" value="Genomic_DNA"/>
</dbReference>
<dbReference type="Pfam" id="PF17288">
    <property type="entry name" value="Terminase_3C"/>
    <property type="match status" value="1"/>
</dbReference>
<dbReference type="InterPro" id="IPR052380">
    <property type="entry name" value="Viral_DNA_packaging_terminase"/>
</dbReference>
<evidence type="ECO:0000313" key="3">
    <source>
        <dbReference type="EMBL" id="SBW07332.1"/>
    </source>
</evidence>
<dbReference type="PANTHER" id="PTHR39184:SF1">
    <property type="entry name" value="PBSX PHAGE TERMINASE LARGE SUBUNIT"/>
    <property type="match status" value="1"/>
</dbReference>
<dbReference type="Gene3D" id="3.40.50.300">
    <property type="entry name" value="P-loop containing nucleotide triphosphate hydrolases"/>
    <property type="match status" value="1"/>
</dbReference>
<dbReference type="InterPro" id="IPR027417">
    <property type="entry name" value="P-loop_NTPase"/>
</dbReference>